<protein>
    <submittedName>
        <fullName evidence="2">Uncharacterized protein</fullName>
    </submittedName>
</protein>
<gene>
    <name evidence="2" type="ORF">GCM10011450_19330</name>
</gene>
<feature type="region of interest" description="Disordered" evidence="1">
    <location>
        <begin position="1"/>
        <end position="20"/>
    </location>
</feature>
<keyword evidence="3" id="KW-1185">Reference proteome</keyword>
<reference evidence="2" key="1">
    <citation type="journal article" date="2014" name="Int. J. Syst. Evol. Microbiol.">
        <title>Complete genome sequence of Corynebacterium casei LMG S-19264T (=DSM 44701T), isolated from a smear-ripened cheese.</title>
        <authorList>
            <consortium name="US DOE Joint Genome Institute (JGI-PGF)"/>
            <person name="Walter F."/>
            <person name="Albersmeier A."/>
            <person name="Kalinowski J."/>
            <person name="Ruckert C."/>
        </authorList>
    </citation>
    <scope>NUCLEOTIDE SEQUENCE</scope>
    <source>
        <strain evidence="2">KCTC 23732</strain>
    </source>
</reference>
<dbReference type="EMBL" id="BMYS01000013">
    <property type="protein sequence ID" value="GGW89205.1"/>
    <property type="molecule type" value="Genomic_DNA"/>
</dbReference>
<evidence type="ECO:0000313" key="3">
    <source>
        <dbReference type="Proteomes" id="UP000608345"/>
    </source>
</evidence>
<comment type="caution">
    <text evidence="2">The sequence shown here is derived from an EMBL/GenBank/DDBJ whole genome shotgun (WGS) entry which is preliminary data.</text>
</comment>
<accession>A0A918N0C1</accession>
<sequence length="72" mass="7839">MEGWQAKPDGVVPSKPHRPNQSLLTGWLPKLRVPALVCIPMRETTPALCATPPREGNIFTYSTVINATPSVT</sequence>
<dbReference type="AlphaFoldDB" id="A0A918N0C1"/>
<proteinExistence type="predicted"/>
<dbReference type="Proteomes" id="UP000608345">
    <property type="component" value="Unassembled WGS sequence"/>
</dbReference>
<evidence type="ECO:0000256" key="1">
    <source>
        <dbReference type="SAM" id="MobiDB-lite"/>
    </source>
</evidence>
<evidence type="ECO:0000313" key="2">
    <source>
        <dbReference type="EMBL" id="GGW89205.1"/>
    </source>
</evidence>
<organism evidence="2 3">
    <name type="scientific">Advenella faeciporci</name>
    <dbReference type="NCBI Taxonomy" id="797535"/>
    <lineage>
        <taxon>Bacteria</taxon>
        <taxon>Pseudomonadati</taxon>
        <taxon>Pseudomonadota</taxon>
        <taxon>Betaproteobacteria</taxon>
        <taxon>Burkholderiales</taxon>
        <taxon>Alcaligenaceae</taxon>
    </lineage>
</organism>
<reference evidence="2" key="2">
    <citation type="submission" date="2020-09" db="EMBL/GenBank/DDBJ databases">
        <authorList>
            <person name="Sun Q."/>
            <person name="Kim S."/>
        </authorList>
    </citation>
    <scope>NUCLEOTIDE SEQUENCE</scope>
    <source>
        <strain evidence="2">KCTC 23732</strain>
    </source>
</reference>
<name>A0A918N0C1_9BURK</name>